<proteinExistence type="predicted"/>
<gene>
    <name evidence="3" type="ORF">HOP12_05420</name>
</gene>
<organism evidence="3 4">
    <name type="scientific">Eiseniibacteriota bacterium</name>
    <dbReference type="NCBI Taxonomy" id="2212470"/>
    <lineage>
        <taxon>Bacteria</taxon>
        <taxon>Candidatus Eiseniibacteriota</taxon>
    </lineage>
</organism>
<evidence type="ECO:0000259" key="1">
    <source>
        <dbReference type="Pfam" id="PF03200"/>
    </source>
</evidence>
<dbReference type="AlphaFoldDB" id="A0A849SGE9"/>
<accession>A0A849SGE9</accession>
<dbReference type="GO" id="GO:0009311">
    <property type="term" value="P:oligosaccharide metabolic process"/>
    <property type="evidence" value="ECO:0007669"/>
    <property type="project" value="InterPro"/>
</dbReference>
<name>A0A849SGE9_UNCEI</name>
<evidence type="ECO:0000259" key="2">
    <source>
        <dbReference type="Pfam" id="PF22422"/>
    </source>
</evidence>
<reference evidence="3 4" key="1">
    <citation type="submission" date="2020-04" db="EMBL/GenBank/DDBJ databases">
        <title>Metagenomic profiling of ammonia- and methane-oxidizing microorganisms in a Dutch drinking water treatment plant.</title>
        <authorList>
            <person name="Poghosyan L."/>
            <person name="Leucker S."/>
        </authorList>
    </citation>
    <scope>NUCLEOTIDE SEQUENCE [LARGE SCALE GENOMIC DNA]</scope>
    <source>
        <strain evidence="3">S-RSF-IL-03</strain>
    </source>
</reference>
<dbReference type="Gene3D" id="1.50.10.10">
    <property type="match status" value="1"/>
</dbReference>
<dbReference type="SUPFAM" id="SSF48208">
    <property type="entry name" value="Six-hairpin glycosidases"/>
    <property type="match status" value="1"/>
</dbReference>
<comment type="caution">
    <text evidence="3">The sequence shown here is derived from an EMBL/GenBank/DDBJ whole genome shotgun (WGS) entry which is preliminary data.</text>
</comment>
<dbReference type="GO" id="GO:0004573">
    <property type="term" value="F:Glc3Man9GlcNAc2 oligosaccharide glucosidase activity"/>
    <property type="evidence" value="ECO:0007669"/>
    <property type="project" value="InterPro"/>
</dbReference>
<evidence type="ECO:0000313" key="3">
    <source>
        <dbReference type="EMBL" id="NOT33596.1"/>
    </source>
</evidence>
<dbReference type="InterPro" id="IPR008928">
    <property type="entry name" value="6-hairpin_glycosidase_sf"/>
</dbReference>
<evidence type="ECO:0000313" key="4">
    <source>
        <dbReference type="Proteomes" id="UP000580839"/>
    </source>
</evidence>
<protein>
    <submittedName>
        <fullName evidence="3">Glucosidase</fullName>
    </submittedName>
</protein>
<sequence length="909" mass="103512">MSGRPDLEAEGLRLQEDETRTRNWKRWGPYLSERQWGTVREDYSADGTCWDYLPHDHARSRAYRWGEDGLLGISDREGRLCFALALWNGRDPILKERLFGLGGPEGNHGEDVKECYFYLDSSPTHSYMKALYKYPHAEFPYAKLVDENRARGKDDPEFELTDTGVFDDDRYFDVTAEYAKASPDDVLVRVTIENHGPEAAAIHVLPTLWFRNTWDWGRTGEGYWPKPEIRATGSTTMRAEHATLGAMRLEAAPGPFGLAPQLLFTDNRTNAARLFGGENSTPWVKDAFHEFVIRGESAAVNPSHVGTKAAACYRLEIPAQQRVTLRLRLVAENEAGPALFGPEFDAVFERRIAENDAYYALHLPAALTDDERTVARQGYAGLMWSKQFYHYVVQHWLEGDPSQPPPPPGRGTGRNSDWKHLYNRDVISMPDAWEYPWFAAWDLAFHTLPIARVDPNFAKQQLILFLREWYMHPNGQVPAYEFAFGDVNPPVHAWAVWRVYKMTGARGQRDRLFLERAFQKLLLNFTWWVNRKDLEGHHLFGGGFLGLDNIGIFDRSQPLPTGGHLEQADGTAWMAFYCSTMLSMALELASEDPAYEDVASKFFEHFIAITDAINTLGGTGLWDEQDGFYYDWLHHDGQKTPLRVRSMVGLLPLIAVENLEQHHLDLLPGFRKRMHWFVENRQDLSRHISYLEGGRGAKTGHGHRLLAIPSRERLQSVLKYMLDEKEFLSPYGLRSVSRVHAESPYCFWAEGKEFRVDYVPGESNTGLFGGNSNWRGPIWFPVNFLIVEALERYHHFYGDDFKVECPTGSGQWMNLGQVAVELARRLGSIFLPGVGGHRPVHAGDARYAEDPAWRDLVLFYEYFHGDSGRGVGASHQTGWTALAIPCLEMVARSRRDASSERPFTPAGRG</sequence>
<dbReference type="InterPro" id="IPR004888">
    <property type="entry name" value="Glycoside_hydrolase_63"/>
</dbReference>
<dbReference type="Proteomes" id="UP000580839">
    <property type="component" value="Unassembled WGS sequence"/>
</dbReference>
<dbReference type="PANTHER" id="PTHR10412">
    <property type="entry name" value="MANNOSYL-OLIGOSACCHARIDE GLUCOSIDASE"/>
    <property type="match status" value="1"/>
</dbReference>
<dbReference type="InterPro" id="IPR031335">
    <property type="entry name" value="Glyco_hydro_63_C"/>
</dbReference>
<feature type="domain" description="Glycosyl hydrolase family 63 C-terminal" evidence="1">
    <location>
        <begin position="568"/>
        <end position="799"/>
    </location>
</feature>
<dbReference type="InterPro" id="IPR054491">
    <property type="entry name" value="MGH1-like_GH"/>
</dbReference>
<dbReference type="Pfam" id="PF03200">
    <property type="entry name" value="Glyco_hydro_63"/>
    <property type="match status" value="1"/>
</dbReference>
<dbReference type="Pfam" id="PF22422">
    <property type="entry name" value="MGH1-like_GH"/>
    <property type="match status" value="1"/>
</dbReference>
<dbReference type="InterPro" id="IPR012341">
    <property type="entry name" value="6hp_glycosidase-like_sf"/>
</dbReference>
<feature type="domain" description="Mannosylglycerate hydrolase MGH1-like glycoside hydrolase" evidence="2">
    <location>
        <begin position="435"/>
        <end position="537"/>
    </location>
</feature>
<dbReference type="EMBL" id="JABFRW010000055">
    <property type="protein sequence ID" value="NOT33596.1"/>
    <property type="molecule type" value="Genomic_DNA"/>
</dbReference>
<dbReference type="PANTHER" id="PTHR10412:SF10">
    <property type="entry name" value="GLYCOSYL HYDROLASE FAMILY 63 C-TERMINAL DOMAIN-CONTAINING PROTEIN"/>
    <property type="match status" value="1"/>
</dbReference>